<dbReference type="RefSeq" id="WP_158061842.1">
    <property type="nucleotide sequence ID" value="NZ_CP044427.1"/>
</dbReference>
<dbReference type="Gene3D" id="3.40.50.300">
    <property type="entry name" value="P-loop containing nucleotide triphosphate hydrolases"/>
    <property type="match status" value="1"/>
</dbReference>
<dbReference type="Proteomes" id="UP000326546">
    <property type="component" value="Chromosome"/>
</dbReference>
<dbReference type="PROSITE" id="PS50893">
    <property type="entry name" value="ABC_TRANSPORTER_2"/>
    <property type="match status" value="1"/>
</dbReference>
<dbReference type="PANTHER" id="PTHR42794:SF1">
    <property type="entry name" value="HEMIN IMPORT ATP-BINDING PROTEIN HMUV"/>
    <property type="match status" value="1"/>
</dbReference>
<dbReference type="KEGG" id="serw:FY030_12810"/>
<evidence type="ECO:0000259" key="5">
    <source>
        <dbReference type="PROSITE" id="PS50893"/>
    </source>
</evidence>
<keyword evidence="3 6" id="KW-0067">ATP-binding</keyword>
<dbReference type="PANTHER" id="PTHR42794">
    <property type="entry name" value="HEMIN IMPORT ATP-BINDING PROTEIN HMUV"/>
    <property type="match status" value="1"/>
</dbReference>
<protein>
    <submittedName>
        <fullName evidence="6">ABC transporter ATP-binding protein</fullName>
    </submittedName>
</protein>
<dbReference type="CDD" id="cd03214">
    <property type="entry name" value="ABC_Iron-Siderophores_B12_Hemin"/>
    <property type="match status" value="1"/>
</dbReference>
<keyword evidence="7" id="KW-1185">Reference proteome</keyword>
<accession>A0A5J6V6Q5</accession>
<dbReference type="InterPro" id="IPR003439">
    <property type="entry name" value="ABC_transporter-like_ATP-bd"/>
</dbReference>
<dbReference type="EMBL" id="CP044427">
    <property type="protein sequence ID" value="QFG69468.1"/>
    <property type="molecule type" value="Genomic_DNA"/>
</dbReference>
<dbReference type="GO" id="GO:0005524">
    <property type="term" value="F:ATP binding"/>
    <property type="evidence" value="ECO:0007669"/>
    <property type="project" value="UniProtKB-KW"/>
</dbReference>
<dbReference type="OrthoDB" id="5296765at2"/>
<name>A0A5J6V6Q5_9MICO</name>
<keyword evidence="2" id="KW-0547">Nucleotide-binding</keyword>
<evidence type="ECO:0000313" key="7">
    <source>
        <dbReference type="Proteomes" id="UP000326546"/>
    </source>
</evidence>
<evidence type="ECO:0000256" key="3">
    <source>
        <dbReference type="ARBA" id="ARBA00022840"/>
    </source>
</evidence>
<dbReference type="SUPFAM" id="SSF52540">
    <property type="entry name" value="P-loop containing nucleoside triphosphate hydrolases"/>
    <property type="match status" value="1"/>
</dbReference>
<evidence type="ECO:0000256" key="2">
    <source>
        <dbReference type="ARBA" id="ARBA00022741"/>
    </source>
</evidence>
<evidence type="ECO:0000256" key="4">
    <source>
        <dbReference type="ARBA" id="ARBA00022967"/>
    </source>
</evidence>
<reference evidence="6 7" key="1">
    <citation type="submission" date="2019-09" db="EMBL/GenBank/DDBJ databases">
        <title>Serinicoccus pratensis sp. nov., isolated from meadow soil.</title>
        <authorList>
            <person name="Zhang W."/>
        </authorList>
    </citation>
    <scope>NUCLEOTIDE SEQUENCE [LARGE SCALE GENOMIC DNA]</scope>
    <source>
        <strain evidence="6 7">W204</strain>
    </source>
</reference>
<dbReference type="GO" id="GO:0016887">
    <property type="term" value="F:ATP hydrolysis activity"/>
    <property type="evidence" value="ECO:0007669"/>
    <property type="project" value="InterPro"/>
</dbReference>
<sequence length="260" mass="27896">MGVLQVQDLAWRAAGRLIVSGVDLTVAPGRVTGIVGPNGSGKTTVLHLIAGLRIPARGRVLLGGEDVLALSPRERARRIALVEQKAGTNLDLTAREVVALGRHARRPRWGRPDRDDAVDRALQMADAAGLADRSWATMSGGEQQRVHLARALAQEPQVLLLDEPTNHLDLAHQIGLLQLVRSLDCTTLVVLHDLDLAAASCDELVVMDAGRVVASGSTAEVLAPGLLEDVFAVRTSVRHEERLRVLWHGLAESSPRRDAG</sequence>
<evidence type="ECO:0000313" key="6">
    <source>
        <dbReference type="EMBL" id="QFG69468.1"/>
    </source>
</evidence>
<dbReference type="FunFam" id="3.40.50.300:FF:000134">
    <property type="entry name" value="Iron-enterobactin ABC transporter ATP-binding protein"/>
    <property type="match status" value="1"/>
</dbReference>
<gene>
    <name evidence="6" type="ORF">FY030_12810</name>
</gene>
<keyword evidence="4" id="KW-1278">Translocase</keyword>
<feature type="domain" description="ABC transporter" evidence="5">
    <location>
        <begin position="4"/>
        <end position="234"/>
    </location>
</feature>
<dbReference type="Pfam" id="PF00005">
    <property type="entry name" value="ABC_tran"/>
    <property type="match status" value="1"/>
</dbReference>
<dbReference type="SMART" id="SM00382">
    <property type="entry name" value="AAA"/>
    <property type="match status" value="1"/>
</dbReference>
<proteinExistence type="predicted"/>
<dbReference type="AlphaFoldDB" id="A0A5J6V6Q5"/>
<evidence type="ECO:0000256" key="1">
    <source>
        <dbReference type="ARBA" id="ARBA00022448"/>
    </source>
</evidence>
<organism evidence="6 7">
    <name type="scientific">Ornithinimicrobium pratense</name>
    <dbReference type="NCBI Taxonomy" id="2593973"/>
    <lineage>
        <taxon>Bacteria</taxon>
        <taxon>Bacillati</taxon>
        <taxon>Actinomycetota</taxon>
        <taxon>Actinomycetes</taxon>
        <taxon>Micrococcales</taxon>
        <taxon>Ornithinimicrobiaceae</taxon>
        <taxon>Ornithinimicrobium</taxon>
    </lineage>
</organism>
<keyword evidence="1" id="KW-0813">Transport</keyword>
<dbReference type="InterPro" id="IPR003593">
    <property type="entry name" value="AAA+_ATPase"/>
</dbReference>
<dbReference type="InterPro" id="IPR027417">
    <property type="entry name" value="P-loop_NTPase"/>
</dbReference>